<dbReference type="AlphaFoldDB" id="A0A316W9C8"/>
<reference evidence="1 2" key="1">
    <citation type="submission" date="2018-04" db="EMBL/GenBank/DDBJ databases">
        <title>Chryseobacterium oncorhynchi 701B-08T from rainbow trout, and Chryseobacterium viscerum 687B-08T from diseased fish.</title>
        <authorList>
            <person name="Jeong J.-J."/>
            <person name="Lee Y.J."/>
            <person name="Pathiraja D."/>
            <person name="Park B."/>
            <person name="Choi I.-G."/>
            <person name="Kim K.D."/>
        </authorList>
    </citation>
    <scope>NUCLEOTIDE SEQUENCE [LARGE SCALE GENOMIC DNA]</scope>
    <source>
        <strain evidence="1 2">687B-08</strain>
    </source>
</reference>
<dbReference type="Proteomes" id="UP000236413">
    <property type="component" value="Unassembled WGS sequence"/>
</dbReference>
<protein>
    <submittedName>
        <fullName evidence="1">Uncharacterized protein</fullName>
    </submittedName>
</protein>
<comment type="caution">
    <text evidence="1">The sequence shown here is derived from an EMBL/GenBank/DDBJ whole genome shotgun (WGS) entry which is preliminary data.</text>
</comment>
<dbReference type="RefSeq" id="WP_109739376.1">
    <property type="nucleotide sequence ID" value="NZ_PPEG02000020.1"/>
</dbReference>
<organism evidence="1 2">
    <name type="scientific">Chryseobacterium viscerum</name>
    <dbReference type="NCBI Taxonomy" id="1037377"/>
    <lineage>
        <taxon>Bacteria</taxon>
        <taxon>Pseudomonadati</taxon>
        <taxon>Bacteroidota</taxon>
        <taxon>Flavobacteriia</taxon>
        <taxon>Flavobacteriales</taxon>
        <taxon>Weeksellaceae</taxon>
        <taxon>Chryseobacterium group</taxon>
        <taxon>Chryseobacterium</taxon>
    </lineage>
</organism>
<gene>
    <name evidence="1" type="ORF">C1634_025530</name>
</gene>
<dbReference type="EMBL" id="PPEG02000020">
    <property type="protein sequence ID" value="PWN57558.1"/>
    <property type="molecule type" value="Genomic_DNA"/>
</dbReference>
<evidence type="ECO:0000313" key="1">
    <source>
        <dbReference type="EMBL" id="PWN57558.1"/>
    </source>
</evidence>
<sequence>MKYTVLFINIAILICNSCSVNSKTVQNNSFDQDNQIDRKLEFMQKVTSDNLNKVKNPLIDANGANPKNFH</sequence>
<evidence type="ECO:0000313" key="2">
    <source>
        <dbReference type="Proteomes" id="UP000236413"/>
    </source>
</evidence>
<name>A0A316W9C8_9FLAO</name>
<proteinExistence type="predicted"/>
<accession>A0A316W9C8</accession>